<dbReference type="SUPFAM" id="SSF46565">
    <property type="entry name" value="Chaperone J-domain"/>
    <property type="match status" value="1"/>
</dbReference>
<dbReference type="InterPro" id="IPR051964">
    <property type="entry name" value="Chaperone_stress_response"/>
</dbReference>
<dbReference type="PANTHER" id="PTHR44029">
    <property type="entry name" value="DNAJ HOMOLOG SUBFAMILY C MEMBER 21"/>
    <property type="match status" value="1"/>
</dbReference>
<dbReference type="PROSITE" id="PS00636">
    <property type="entry name" value="DNAJ_1"/>
    <property type="match status" value="1"/>
</dbReference>
<dbReference type="SMART" id="SM00271">
    <property type="entry name" value="DnaJ"/>
    <property type="match status" value="1"/>
</dbReference>
<reference evidence="6 7" key="1">
    <citation type="submission" date="2021-04" db="EMBL/GenBank/DDBJ databases">
        <authorList>
            <person name="Bliznina A."/>
        </authorList>
    </citation>
    <scope>NUCLEOTIDE SEQUENCE [LARGE SCALE GENOMIC DNA]</scope>
</reference>
<dbReference type="PROSITE" id="PS00028">
    <property type="entry name" value="ZINC_FINGER_C2H2_1"/>
    <property type="match status" value="1"/>
</dbReference>
<feature type="compositionally biased region" description="Acidic residues" evidence="3">
    <location>
        <begin position="634"/>
        <end position="644"/>
    </location>
</feature>
<dbReference type="PANTHER" id="PTHR44029:SF1">
    <property type="entry name" value="DNAJ HOMOLOG SUBFAMILY C MEMBER 21"/>
    <property type="match status" value="1"/>
</dbReference>
<feature type="domain" description="C2H2-type" evidence="5">
    <location>
        <begin position="735"/>
        <end position="764"/>
    </location>
</feature>
<dbReference type="InterPro" id="IPR054076">
    <property type="entry name" value="ZUO1-like_ZHD"/>
</dbReference>
<feature type="region of interest" description="Disordered" evidence="3">
    <location>
        <begin position="632"/>
        <end position="742"/>
    </location>
</feature>
<dbReference type="InterPro" id="IPR018253">
    <property type="entry name" value="DnaJ_domain_CS"/>
</dbReference>
<keyword evidence="1" id="KW-0862">Zinc</keyword>
<evidence type="ECO:0000313" key="6">
    <source>
        <dbReference type="EMBL" id="CAG5099065.1"/>
    </source>
</evidence>
<organism evidence="6 7">
    <name type="scientific">Oikopleura dioica</name>
    <name type="common">Tunicate</name>
    <dbReference type="NCBI Taxonomy" id="34765"/>
    <lineage>
        <taxon>Eukaryota</taxon>
        <taxon>Metazoa</taxon>
        <taxon>Chordata</taxon>
        <taxon>Tunicata</taxon>
        <taxon>Appendicularia</taxon>
        <taxon>Copelata</taxon>
        <taxon>Oikopleuridae</taxon>
        <taxon>Oikopleura</taxon>
    </lineage>
</organism>
<accession>A0ABN7SKH7</accession>
<dbReference type="PRINTS" id="PR00625">
    <property type="entry name" value="JDOMAIN"/>
</dbReference>
<dbReference type="Pfam" id="PF21884">
    <property type="entry name" value="ZUO1-like_ZHD"/>
    <property type="match status" value="1"/>
</dbReference>
<dbReference type="InterPro" id="IPR036869">
    <property type="entry name" value="J_dom_sf"/>
</dbReference>
<feature type="compositionally biased region" description="Basic and acidic residues" evidence="3">
    <location>
        <begin position="716"/>
        <end position="732"/>
    </location>
</feature>
<keyword evidence="1" id="KW-0863">Zinc-finger</keyword>
<keyword evidence="7" id="KW-1185">Reference proteome</keyword>
<gene>
    <name evidence="6" type="ORF">OKIOD_LOCUS7776</name>
</gene>
<dbReference type="PROSITE" id="PS50157">
    <property type="entry name" value="ZINC_FINGER_C2H2_2"/>
    <property type="match status" value="1"/>
</dbReference>
<feature type="coiled-coil region" evidence="2">
    <location>
        <begin position="237"/>
        <end position="278"/>
    </location>
</feature>
<keyword evidence="1" id="KW-0479">Metal-binding</keyword>
<dbReference type="InterPro" id="IPR001623">
    <property type="entry name" value="DnaJ_domain"/>
</dbReference>
<feature type="compositionally biased region" description="Basic residues" evidence="3">
    <location>
        <begin position="649"/>
        <end position="659"/>
    </location>
</feature>
<evidence type="ECO:0000313" key="7">
    <source>
        <dbReference type="Proteomes" id="UP001158576"/>
    </source>
</evidence>
<dbReference type="Proteomes" id="UP001158576">
    <property type="component" value="Chromosome XSR"/>
</dbReference>
<evidence type="ECO:0000259" key="4">
    <source>
        <dbReference type="PROSITE" id="PS50076"/>
    </source>
</evidence>
<protein>
    <submittedName>
        <fullName evidence="6">Oidioi.mRNA.OKI2018_I69.XSR.g16218.t1.cds</fullName>
    </submittedName>
</protein>
<dbReference type="EMBL" id="OU015569">
    <property type="protein sequence ID" value="CAG5099065.1"/>
    <property type="molecule type" value="Genomic_DNA"/>
</dbReference>
<evidence type="ECO:0000256" key="2">
    <source>
        <dbReference type="SAM" id="Coils"/>
    </source>
</evidence>
<sequence length="776" mass="92100">MGLPQRDTRDLELLRKLERNKLDQSPPIIKDWGSFTKQATHVSILKLGKKLNDSFRSELEEEHKRDIELLEERYRILRKKDQEDSKNEINAAYIAQETKFEERAAGIRLECEQEMQKLRNSLQEQIANAVDAKTSQFQIELDLKLKEQKEISGKEFEKERERIKYEQLELHKETLQLMKSENMSKMSNFLGMIRRTKTDIDLLKHQSQKDRKVFKAHIQDAAENAREKFQEVFSWQSADFDAERNEHRHKVKQLEAELEKSLNENERIIQVCRCLEAERDSLRKYYKEFVLLTRPDLLQEQLVWLMRCHYEVLGLEEDADDAQIKKTYRKLALKFHPDKNQGNEEAAAAQFREVQTAYATLSDPQERAWYDKHKEALLMKSGAYEDKEVNLAPYCSLSCFQGYGDDEKGFYAVYQKLFKDLSEEDYTFMNADDEDYPQFGDSETDVEWVVSEFYGFWSSFATKKSYVWEEEWDTREAPNRWVKRKMEQENNKKTEQARKERSKEVQAVVDWIRRKDPRVQKYREKLADRQKEIEEKAAKKKAEKLHQDLLKAAQYEQENKERIQAEADELARLERELYGSESETESYYSEELGDNEEDLINNMTEEQKEKIREEMLRDEELLAKKLEEATVFQESEELPSEEEIFAPKLSKKAKKKLKQRQKEMQAQLNETSEQEEEDTIVNVDTRSSVKDEEETTPKSPPEKKLSAKEKRRLREKQRQEEAAKRKEAEKANEIPSCKLCKEEFPSRTQLFKHIKETGHAEIKTVPQTKSKKGKKK</sequence>
<feature type="region of interest" description="Disordered" evidence="3">
    <location>
        <begin position="755"/>
        <end position="776"/>
    </location>
</feature>
<dbReference type="Gene3D" id="1.10.287.110">
    <property type="entry name" value="DnaJ domain"/>
    <property type="match status" value="1"/>
</dbReference>
<evidence type="ECO:0000256" key="1">
    <source>
        <dbReference type="PROSITE-ProRule" id="PRU00042"/>
    </source>
</evidence>
<evidence type="ECO:0000259" key="5">
    <source>
        <dbReference type="PROSITE" id="PS50157"/>
    </source>
</evidence>
<feature type="region of interest" description="Disordered" evidence="3">
    <location>
        <begin position="578"/>
        <end position="597"/>
    </location>
</feature>
<dbReference type="Pfam" id="PF00226">
    <property type="entry name" value="DnaJ"/>
    <property type="match status" value="1"/>
</dbReference>
<feature type="domain" description="J" evidence="4">
    <location>
        <begin position="308"/>
        <end position="374"/>
    </location>
</feature>
<proteinExistence type="predicted"/>
<dbReference type="PROSITE" id="PS50076">
    <property type="entry name" value="DNAJ_2"/>
    <property type="match status" value="1"/>
</dbReference>
<feature type="compositionally biased region" description="Low complexity" evidence="3">
    <location>
        <begin position="579"/>
        <end position="590"/>
    </location>
</feature>
<dbReference type="CDD" id="cd06257">
    <property type="entry name" value="DnaJ"/>
    <property type="match status" value="1"/>
</dbReference>
<dbReference type="InterPro" id="IPR013087">
    <property type="entry name" value="Znf_C2H2_type"/>
</dbReference>
<keyword evidence="2" id="KW-0175">Coiled coil</keyword>
<evidence type="ECO:0000256" key="3">
    <source>
        <dbReference type="SAM" id="MobiDB-lite"/>
    </source>
</evidence>
<name>A0ABN7SKH7_OIKDI</name>